<keyword evidence="5" id="KW-1185">Reference proteome</keyword>
<accession>A0A859DPZ0</accession>
<evidence type="ECO:0000313" key="5">
    <source>
        <dbReference type="Proteomes" id="UP000509623"/>
    </source>
</evidence>
<keyword evidence="1" id="KW-0472">Membrane</keyword>
<feature type="transmembrane region" description="Helical" evidence="1">
    <location>
        <begin position="83"/>
        <end position="102"/>
    </location>
</feature>
<dbReference type="Proteomes" id="UP000509623">
    <property type="component" value="Chromosome"/>
</dbReference>
<feature type="transmembrane region" description="Helical" evidence="1">
    <location>
        <begin position="222"/>
        <end position="243"/>
    </location>
</feature>
<evidence type="ECO:0000256" key="1">
    <source>
        <dbReference type="SAM" id="Phobius"/>
    </source>
</evidence>
<protein>
    <recommendedName>
        <fullName evidence="6">ABC transporter permease</fullName>
    </recommendedName>
</protein>
<sequence>MKNLQILNAWRCKMLRNLQKTNLKVLFRNRRFYIVLCAVLAYVLFPTLVESMQMYKTDQATLSAAYVYFGQAQVSVVHTFDSYGLFFIMLFPFAVSLAYSDCNFEEKQYGSDRIVIARVGRSHYYTAQWLTVFIAGALIIWIPLVIQKLVFMTAIPLDSLKITPTYPLDPYTAFYNLSYWKPLFYNHPYIYFFLYDFITAFLGGLFALLSYVLSVHTKLNHFLVLTVPGICYIIAGLLGGLGNEKYMPIAWMVPPFRAAGTKLSYLLCGAAVLLLFDLAGLLVKIHVRRDEV</sequence>
<reference evidence="3" key="3">
    <citation type="journal article" date="2022" name="Int. J. Syst. Evol. Microbiol.">
        <title>Caproicibacterium lactatifermentans sp. nov., isolated from pit clay used for the production of Chinese strong aroma-type liquor.</title>
        <authorList>
            <person name="Wang H."/>
            <person name="Gu Y."/>
            <person name="Zhao D."/>
            <person name="Qiao Z."/>
            <person name="Zheng J."/>
            <person name="Gao J."/>
            <person name="Ren C."/>
            <person name="Xu Y."/>
        </authorList>
    </citation>
    <scope>NUCLEOTIDE SEQUENCE</scope>
    <source>
        <strain evidence="3">JNU-WLY1368</strain>
    </source>
</reference>
<dbReference type="AlphaFoldDB" id="A0A859DPZ0"/>
<feature type="transmembrane region" description="Helical" evidence="1">
    <location>
        <begin position="263"/>
        <end position="283"/>
    </location>
</feature>
<dbReference type="KEGG" id="clf:GJQ69_02845"/>
<proteinExistence type="predicted"/>
<feature type="transmembrane region" description="Helical" evidence="1">
    <location>
        <begin position="123"/>
        <end position="146"/>
    </location>
</feature>
<keyword evidence="1" id="KW-1133">Transmembrane helix</keyword>
<feature type="transmembrane region" description="Helical" evidence="1">
    <location>
        <begin position="189"/>
        <end position="213"/>
    </location>
</feature>
<dbReference type="EMBL" id="CP046051">
    <property type="protein sequence ID" value="QKN23515.1"/>
    <property type="molecule type" value="Genomic_DNA"/>
</dbReference>
<feature type="transmembrane region" description="Helical" evidence="1">
    <location>
        <begin position="32"/>
        <end position="49"/>
    </location>
</feature>
<dbReference type="RefSeq" id="WP_174192880.1">
    <property type="nucleotide sequence ID" value="NZ_CP046051.1"/>
</dbReference>
<reference evidence="3" key="2">
    <citation type="journal article" date="2021" name="Appl. Environ. Microbiol.">
        <title>Adaptability of a Caproate-Producing Bacterium Contributes to Its Dominance in an Anaerobic Fermentation System.</title>
        <authorList>
            <person name="Wang H."/>
            <person name="Gu Y."/>
            <person name="Zhou W."/>
            <person name="Zhao D."/>
            <person name="Qiao Z."/>
            <person name="Zheng J."/>
            <person name="Gao J."/>
            <person name="Chen X."/>
            <person name="Ren C."/>
            <person name="Xu Y."/>
        </authorList>
    </citation>
    <scope>NUCLEOTIDE SEQUENCE</scope>
    <source>
        <strain evidence="3">JNU-WLY1368</strain>
    </source>
</reference>
<evidence type="ECO:0000313" key="2">
    <source>
        <dbReference type="EMBL" id="QKN23515.1"/>
    </source>
</evidence>
<dbReference type="Proteomes" id="UP000501316">
    <property type="component" value="Chromosome"/>
</dbReference>
<dbReference type="EMBL" id="CP046161">
    <property type="protein sequence ID" value="QKO29807.1"/>
    <property type="molecule type" value="Genomic_DNA"/>
</dbReference>
<evidence type="ECO:0000313" key="3">
    <source>
        <dbReference type="EMBL" id="QKO29807.1"/>
    </source>
</evidence>
<gene>
    <name evidence="2" type="ORF">GJQ69_02845</name>
    <name evidence="3" type="ORF">GKP14_01525</name>
</gene>
<keyword evidence="1" id="KW-0812">Transmembrane</keyword>
<organism evidence="2 4">
    <name type="scientific">Caproicibacterium lactatifermentans</name>
    <dbReference type="NCBI Taxonomy" id="2666138"/>
    <lineage>
        <taxon>Bacteria</taxon>
        <taxon>Bacillati</taxon>
        <taxon>Bacillota</taxon>
        <taxon>Clostridia</taxon>
        <taxon>Eubacteriales</taxon>
        <taxon>Oscillospiraceae</taxon>
        <taxon>Caproicibacterium</taxon>
    </lineage>
</organism>
<evidence type="ECO:0008006" key="6">
    <source>
        <dbReference type="Google" id="ProtNLM"/>
    </source>
</evidence>
<name>A0A859DPZ0_9FIRM</name>
<reference evidence="4 5" key="1">
    <citation type="submission" date="2019-11" db="EMBL/GenBank/DDBJ databases">
        <authorList>
            <person name="Ren C."/>
            <person name="Wang H."/>
            <person name="Xu Y."/>
        </authorList>
    </citation>
    <scope>NUCLEOTIDE SEQUENCE [LARGE SCALE GENOMIC DNA]</scope>
    <source>
        <strain evidence="5">JNU-WLY1368</strain>
        <strain evidence="2 4">LBM 19010</strain>
    </source>
</reference>
<evidence type="ECO:0000313" key="4">
    <source>
        <dbReference type="Proteomes" id="UP000501316"/>
    </source>
</evidence>